<evidence type="ECO:0000313" key="3">
    <source>
        <dbReference type="EMBL" id="CAJ0607545.1"/>
    </source>
</evidence>
<dbReference type="SUPFAM" id="SSF52058">
    <property type="entry name" value="L domain-like"/>
    <property type="match status" value="2"/>
</dbReference>
<proteinExistence type="predicted"/>
<gene>
    <name evidence="3" type="ORF">CYNAS_LOCUS19528</name>
</gene>
<protein>
    <recommendedName>
        <fullName evidence="2">Receptor L-domain domain-containing protein</fullName>
    </recommendedName>
</protein>
<dbReference type="EMBL" id="CATQJL010000316">
    <property type="protein sequence ID" value="CAJ0607545.1"/>
    <property type="molecule type" value="Genomic_DNA"/>
</dbReference>
<comment type="caution">
    <text evidence="3">The sequence shown here is derived from an EMBL/GenBank/DDBJ whole genome shotgun (WGS) entry which is preliminary data.</text>
</comment>
<dbReference type="InterPro" id="IPR053079">
    <property type="entry name" value="SPS2_domain"/>
</dbReference>
<dbReference type="InterPro" id="IPR000494">
    <property type="entry name" value="Rcpt_L-dom"/>
</dbReference>
<dbReference type="AlphaFoldDB" id="A0AA36HC65"/>
<evidence type="ECO:0000256" key="1">
    <source>
        <dbReference type="SAM" id="SignalP"/>
    </source>
</evidence>
<feature type="signal peptide" evidence="1">
    <location>
        <begin position="1"/>
        <end position="18"/>
    </location>
</feature>
<evidence type="ECO:0000313" key="4">
    <source>
        <dbReference type="Proteomes" id="UP001176961"/>
    </source>
</evidence>
<dbReference type="Pfam" id="PF01030">
    <property type="entry name" value="Recep_L_domain"/>
    <property type="match status" value="1"/>
</dbReference>
<dbReference type="PANTHER" id="PTHR21662">
    <property type="entry name" value="RECEPTOR PROTEIN-TYROSINE KINASE"/>
    <property type="match status" value="1"/>
</dbReference>
<evidence type="ECO:0000259" key="2">
    <source>
        <dbReference type="Pfam" id="PF01030"/>
    </source>
</evidence>
<feature type="domain" description="Receptor L-domain" evidence="2">
    <location>
        <begin position="173"/>
        <end position="260"/>
    </location>
</feature>
<keyword evidence="1" id="KW-0732">Signal</keyword>
<dbReference type="InterPro" id="IPR036941">
    <property type="entry name" value="Rcpt_L-dom_sf"/>
</dbReference>
<dbReference type="Proteomes" id="UP001176961">
    <property type="component" value="Unassembled WGS sequence"/>
</dbReference>
<organism evidence="3 4">
    <name type="scientific">Cylicocyclus nassatus</name>
    <name type="common">Nematode worm</name>
    <dbReference type="NCBI Taxonomy" id="53992"/>
    <lineage>
        <taxon>Eukaryota</taxon>
        <taxon>Metazoa</taxon>
        <taxon>Ecdysozoa</taxon>
        <taxon>Nematoda</taxon>
        <taxon>Chromadorea</taxon>
        <taxon>Rhabditida</taxon>
        <taxon>Rhabditina</taxon>
        <taxon>Rhabditomorpha</taxon>
        <taxon>Strongyloidea</taxon>
        <taxon>Strongylidae</taxon>
        <taxon>Cylicocyclus</taxon>
    </lineage>
</organism>
<keyword evidence="4" id="KW-1185">Reference proteome</keyword>
<sequence length="300" mass="34583">MWSLVVLLLSVGYEPGQTGSTMCDIKSVKDLEKQGQCKYLRMYTDNEKIMEHPRLFDKIKTVTTIFKLKLFNTTLTSLTETEVVMLPQKATLELLDNPLLQKLPEFNIVDGRKINIKVLNNPKLDTTQLLEQCKKKRCPTNTIANIQKPYTCTFHRPLPEGCRFVFDSVDLRTYDSSFDQIEVVYGALSLRDSNEKEFPLLPNLRQLSQKPGMPVLVIENNKNLTDLKALYTININVDDMNNAMRIKDNPKLCIEHHDANEPFVVKFLSKIDSCRASSRNVVFEHSVYLTIFLLNFLWTD</sequence>
<dbReference type="Gene3D" id="3.80.20.20">
    <property type="entry name" value="Receptor L-domain"/>
    <property type="match status" value="1"/>
</dbReference>
<feature type="chain" id="PRO_5041325321" description="Receptor L-domain domain-containing protein" evidence="1">
    <location>
        <begin position="19"/>
        <end position="300"/>
    </location>
</feature>
<reference evidence="3" key="1">
    <citation type="submission" date="2023-07" db="EMBL/GenBank/DDBJ databases">
        <authorList>
            <consortium name="CYATHOMIX"/>
        </authorList>
    </citation>
    <scope>NUCLEOTIDE SEQUENCE</scope>
    <source>
        <strain evidence="3">N/A</strain>
    </source>
</reference>
<name>A0AA36HC65_CYLNA</name>
<dbReference type="PANTHER" id="PTHR21662:SF59">
    <property type="entry name" value="RECEPTOR PROTEIN-TYROSINE KINASE"/>
    <property type="match status" value="1"/>
</dbReference>
<accession>A0AA36HC65</accession>